<dbReference type="GO" id="GO:0022857">
    <property type="term" value="F:transmembrane transporter activity"/>
    <property type="evidence" value="ECO:0007669"/>
    <property type="project" value="InterPro"/>
</dbReference>
<protein>
    <recommendedName>
        <fullName evidence="9">Choline transport protein</fullName>
    </recommendedName>
</protein>
<feature type="transmembrane region" description="Helical" evidence="6">
    <location>
        <begin position="297"/>
        <end position="317"/>
    </location>
</feature>
<evidence type="ECO:0000256" key="3">
    <source>
        <dbReference type="ARBA" id="ARBA00022692"/>
    </source>
</evidence>
<gene>
    <name evidence="7" type="ORF">JMJ35_007368</name>
</gene>
<dbReference type="PANTHER" id="PTHR45649:SF1">
    <property type="entry name" value="TRANSPORTER, PUTATIVE (EUROFUNG)-RELATED"/>
    <property type="match status" value="1"/>
</dbReference>
<keyword evidence="5 6" id="KW-0472">Membrane</keyword>
<feature type="transmembrane region" description="Helical" evidence="6">
    <location>
        <begin position="521"/>
        <end position="540"/>
    </location>
</feature>
<dbReference type="GO" id="GO:0016020">
    <property type="term" value="C:membrane"/>
    <property type="evidence" value="ECO:0007669"/>
    <property type="project" value="UniProtKB-SubCell"/>
</dbReference>
<dbReference type="InterPro" id="IPR002293">
    <property type="entry name" value="AA/rel_permease1"/>
</dbReference>
<feature type="transmembrane region" description="Helical" evidence="6">
    <location>
        <begin position="218"/>
        <end position="237"/>
    </location>
</feature>
<feature type="transmembrane region" description="Helical" evidence="6">
    <location>
        <begin position="257"/>
        <end position="276"/>
    </location>
</feature>
<dbReference type="PIRSF" id="PIRSF006060">
    <property type="entry name" value="AA_transporter"/>
    <property type="match status" value="1"/>
</dbReference>
<dbReference type="EMBL" id="JAFEKC020000017">
    <property type="protein sequence ID" value="KAK0509974.1"/>
    <property type="molecule type" value="Genomic_DNA"/>
</dbReference>
<reference evidence="7" key="1">
    <citation type="submission" date="2023-03" db="EMBL/GenBank/DDBJ databases">
        <title>Complete genome of Cladonia borealis.</title>
        <authorList>
            <person name="Park H."/>
        </authorList>
    </citation>
    <scope>NUCLEOTIDE SEQUENCE</scope>
    <source>
        <strain evidence="7">ANT050790</strain>
    </source>
</reference>
<name>A0AA39QXX6_9LECA</name>
<keyword evidence="2" id="KW-0813">Transport</keyword>
<evidence type="ECO:0000256" key="4">
    <source>
        <dbReference type="ARBA" id="ARBA00022989"/>
    </source>
</evidence>
<organism evidence="7 8">
    <name type="scientific">Cladonia borealis</name>
    <dbReference type="NCBI Taxonomy" id="184061"/>
    <lineage>
        <taxon>Eukaryota</taxon>
        <taxon>Fungi</taxon>
        <taxon>Dikarya</taxon>
        <taxon>Ascomycota</taxon>
        <taxon>Pezizomycotina</taxon>
        <taxon>Lecanoromycetes</taxon>
        <taxon>OSLEUM clade</taxon>
        <taxon>Lecanoromycetidae</taxon>
        <taxon>Lecanorales</taxon>
        <taxon>Lecanorineae</taxon>
        <taxon>Cladoniaceae</taxon>
        <taxon>Cladonia</taxon>
    </lineage>
</organism>
<feature type="transmembrane region" description="Helical" evidence="6">
    <location>
        <begin position="143"/>
        <end position="171"/>
    </location>
</feature>
<evidence type="ECO:0008006" key="9">
    <source>
        <dbReference type="Google" id="ProtNLM"/>
    </source>
</evidence>
<feature type="transmembrane region" description="Helical" evidence="6">
    <location>
        <begin position="490"/>
        <end position="509"/>
    </location>
</feature>
<keyword evidence="8" id="KW-1185">Reference proteome</keyword>
<dbReference type="Gene3D" id="1.20.1740.10">
    <property type="entry name" value="Amino acid/polyamine transporter I"/>
    <property type="match status" value="1"/>
</dbReference>
<dbReference type="Pfam" id="PF13520">
    <property type="entry name" value="AA_permease_2"/>
    <property type="match status" value="1"/>
</dbReference>
<feature type="transmembrane region" description="Helical" evidence="6">
    <location>
        <begin position="62"/>
        <end position="85"/>
    </location>
</feature>
<feature type="transmembrane region" description="Helical" evidence="6">
    <location>
        <begin position="400"/>
        <end position="421"/>
    </location>
</feature>
<feature type="transmembrane region" description="Helical" evidence="6">
    <location>
        <begin position="191"/>
        <end position="211"/>
    </location>
</feature>
<feature type="transmembrane region" description="Helical" evidence="6">
    <location>
        <begin position="337"/>
        <end position="369"/>
    </location>
</feature>
<feature type="transmembrane region" description="Helical" evidence="6">
    <location>
        <begin position="97"/>
        <end position="122"/>
    </location>
</feature>
<evidence type="ECO:0000256" key="5">
    <source>
        <dbReference type="ARBA" id="ARBA00023136"/>
    </source>
</evidence>
<accession>A0AA39QXX6</accession>
<evidence type="ECO:0000313" key="7">
    <source>
        <dbReference type="EMBL" id="KAK0509974.1"/>
    </source>
</evidence>
<evidence type="ECO:0000256" key="1">
    <source>
        <dbReference type="ARBA" id="ARBA00004141"/>
    </source>
</evidence>
<dbReference type="AlphaFoldDB" id="A0AA39QXX6"/>
<evidence type="ECO:0000313" key="8">
    <source>
        <dbReference type="Proteomes" id="UP001166286"/>
    </source>
</evidence>
<keyword evidence="3 6" id="KW-0812">Transmembrane</keyword>
<comment type="subcellular location">
    <subcellularLocation>
        <location evidence="1">Membrane</location>
        <topology evidence="1">Multi-pass membrane protein</topology>
    </subcellularLocation>
</comment>
<evidence type="ECO:0000256" key="6">
    <source>
        <dbReference type="SAM" id="Phobius"/>
    </source>
</evidence>
<dbReference type="PANTHER" id="PTHR45649">
    <property type="entry name" value="AMINO-ACID PERMEASE BAT1"/>
    <property type="match status" value="1"/>
</dbReference>
<evidence type="ECO:0000256" key="2">
    <source>
        <dbReference type="ARBA" id="ARBA00022448"/>
    </source>
</evidence>
<dbReference type="Proteomes" id="UP001166286">
    <property type="component" value="Unassembled WGS sequence"/>
</dbReference>
<sequence>MSGHAEHELMELGVPPNTDTQANATFKSEHSHPTITQTDSFHDRDADTLARLGKRQVLKRRFGLMSMLSFNCTVLVTWEGILVLFAEGFTNGGPAGLVYGFIIIWIGTTSIFLTIAELASMAPTAGGQYHWVFMLAPKSMKKFLSYTTGWLTVLAWQSLVASGGYLSGTMIQGLIILNYPNYVPQQWHGTFLFWATILVSVFVNTVVSSLLPQIEGMIFVLHILGFLAILVVLSYMAPHAQASEVFTLFLNQGEWKTQGLSFMIGLIGISFSFVGADAAVHMSEEIENPSLAVPRSILTSLTVNGSLGFAILLATLFGLGDIDTVLKSPTGYPYMEIFLQATSSVGGTTAMSAIVIALAFGSTIGFVATSSRMIWSFARDRGLPFSGFLSKVEPRSSTPIYAVTVTTVFACLLALINLGSSTVLNDVLSLSIAGFYATYFVAASLLLYNRCTSAIRSPTPGGLVVSTRDSKSGDFTLVWGPWRIPGSLGIINNVFACAYMVVVWFFSFWPPTDPTSPSTMNYASLVAGSLILFSIFYYFMWGRRSYAGPIVEISSDC</sequence>
<comment type="caution">
    <text evidence="7">The sequence shown here is derived from an EMBL/GenBank/DDBJ whole genome shotgun (WGS) entry which is preliminary data.</text>
</comment>
<keyword evidence="4 6" id="KW-1133">Transmembrane helix</keyword>
<proteinExistence type="predicted"/>
<feature type="transmembrane region" description="Helical" evidence="6">
    <location>
        <begin position="427"/>
        <end position="448"/>
    </location>
</feature>